<keyword evidence="1" id="KW-0145">Chemotaxis</keyword>
<dbReference type="GO" id="GO:0007165">
    <property type="term" value="P:signal transduction"/>
    <property type="evidence" value="ECO:0007669"/>
    <property type="project" value="UniProtKB-KW"/>
</dbReference>
<keyword evidence="3" id="KW-0807">Transducer</keyword>
<keyword evidence="7" id="KW-1185">Reference proteome</keyword>
<protein>
    <submittedName>
        <fullName evidence="6">Methyl-accepting chemotaxis protein</fullName>
    </submittedName>
</protein>
<evidence type="ECO:0000313" key="6">
    <source>
        <dbReference type="EMBL" id="PUE66568.1"/>
    </source>
</evidence>
<comment type="caution">
    <text evidence="6">The sequence shown here is derived from an EMBL/GenBank/DDBJ whole genome shotgun (WGS) entry which is preliminary data.</text>
</comment>
<name>A0A363D5E8_9BACT</name>
<feature type="domain" description="Methyl-accepting transducer" evidence="5">
    <location>
        <begin position="370"/>
        <end position="595"/>
    </location>
</feature>
<sequence length="675" mass="74295">MSIRNKIVGAFLILLMLSISSSVYVSYNISNIESNVKELSDVNFSGITFLLEADRDSYQSNVALIQIMNLDDNEKINKLIDKGVNDNILQISQRYEKFKARLGTKLSANKDKFNEFEKNYALTKANTEKILTLVKNKDVTEAKNFYFTTYLKDYEAMRELINYFTDETYKVIDTNKKDTGDLIEASLTIFLVISILIILMTIIFSFALGKNINDSIKKLEDGLLGFFAFLNKQTKDVSLLDTSSNDEISKISEVVNTNIEKTRKLIGQDEQLITDVKKVVEVVKTGNLSIKVNANTENESLEELKIIFNEMLNVVAQKVSTDINKIEVALIQFQKLNFAYRIPEATGQTAIGLNALAKVISDMLVLNKTNGLSLQDSADYLLSNVDKLSQASTQAAASIEETAAALEEITGNMASNTQNVIQMVSYANELTNSANEGQKLASETTVSMDQINTQVNAINEAITVIDQIAFQTNILSLNAAVEAATAGEAGKGFAVVAAEVRNLASRSADAAKEIKSLVENATNKANDGKNIAGKMIAGYSGLTENIAKTMELIKGVEVAIKEQQQGIEQINNAINSLDQQTQANANVASQTKDIANQTQSIALTIVSDADEKEFEGKHNVKAKKYDGQIISNQTITSKPQAKKTEPTVSIKKEVIKEAKREITANTKDNDEWESF</sequence>
<comment type="similarity">
    <text evidence="2">Belongs to the methyl-accepting chemotaxis (MCP) protein family.</text>
</comment>
<gene>
    <name evidence="6" type="ORF">B0174_00515</name>
</gene>
<evidence type="ECO:0000313" key="7">
    <source>
        <dbReference type="Proteomes" id="UP000251135"/>
    </source>
</evidence>
<accession>A0A363D5E8</accession>
<dbReference type="RefSeq" id="WP_108557681.1">
    <property type="nucleotide sequence ID" value="NZ_MUXE01000001.1"/>
</dbReference>
<dbReference type="GO" id="GO:0004888">
    <property type="term" value="F:transmembrane signaling receptor activity"/>
    <property type="evidence" value="ECO:0007669"/>
    <property type="project" value="TreeGrafter"/>
</dbReference>
<keyword evidence="4" id="KW-0812">Transmembrane</keyword>
<keyword evidence="4" id="KW-1133">Transmembrane helix</keyword>
<dbReference type="PROSITE" id="PS50111">
    <property type="entry name" value="CHEMOTAXIS_TRANSDUC_2"/>
    <property type="match status" value="1"/>
</dbReference>
<dbReference type="InterPro" id="IPR051310">
    <property type="entry name" value="MCP_chemotaxis"/>
</dbReference>
<proteinExistence type="inferred from homology"/>
<organism evidence="6 7">
    <name type="scientific">Arcobacter caeni</name>
    <dbReference type="NCBI Taxonomy" id="1912877"/>
    <lineage>
        <taxon>Bacteria</taxon>
        <taxon>Pseudomonadati</taxon>
        <taxon>Campylobacterota</taxon>
        <taxon>Epsilonproteobacteria</taxon>
        <taxon>Campylobacterales</taxon>
        <taxon>Arcobacteraceae</taxon>
        <taxon>Arcobacter</taxon>
    </lineage>
</organism>
<dbReference type="AlphaFoldDB" id="A0A363D5E8"/>
<dbReference type="GO" id="GO:0005886">
    <property type="term" value="C:plasma membrane"/>
    <property type="evidence" value="ECO:0007669"/>
    <property type="project" value="TreeGrafter"/>
</dbReference>
<dbReference type="EMBL" id="MUXE01000001">
    <property type="protein sequence ID" value="PUE66568.1"/>
    <property type="molecule type" value="Genomic_DNA"/>
</dbReference>
<dbReference type="SMART" id="SM00283">
    <property type="entry name" value="MA"/>
    <property type="match status" value="1"/>
</dbReference>
<evidence type="ECO:0000256" key="1">
    <source>
        <dbReference type="ARBA" id="ARBA00022500"/>
    </source>
</evidence>
<dbReference type="InterPro" id="IPR024478">
    <property type="entry name" value="HlyB_4HB_MCP"/>
</dbReference>
<evidence type="ECO:0000256" key="2">
    <source>
        <dbReference type="ARBA" id="ARBA00029447"/>
    </source>
</evidence>
<dbReference type="GO" id="GO:0006935">
    <property type="term" value="P:chemotaxis"/>
    <property type="evidence" value="ECO:0007669"/>
    <property type="project" value="UniProtKB-KW"/>
</dbReference>
<dbReference type="Pfam" id="PF12729">
    <property type="entry name" value="4HB_MCP_1"/>
    <property type="match status" value="1"/>
</dbReference>
<dbReference type="Proteomes" id="UP000251135">
    <property type="component" value="Unassembled WGS sequence"/>
</dbReference>
<dbReference type="OrthoDB" id="5349225at2"/>
<keyword evidence="4" id="KW-0472">Membrane</keyword>
<dbReference type="SUPFAM" id="SSF58104">
    <property type="entry name" value="Methyl-accepting chemotaxis protein (MCP) signaling domain"/>
    <property type="match status" value="1"/>
</dbReference>
<dbReference type="Pfam" id="PF00015">
    <property type="entry name" value="MCPsignal"/>
    <property type="match status" value="1"/>
</dbReference>
<evidence type="ECO:0000259" key="5">
    <source>
        <dbReference type="PROSITE" id="PS50111"/>
    </source>
</evidence>
<dbReference type="Gene3D" id="1.10.287.950">
    <property type="entry name" value="Methyl-accepting chemotaxis protein"/>
    <property type="match status" value="1"/>
</dbReference>
<feature type="transmembrane region" description="Helical" evidence="4">
    <location>
        <begin position="187"/>
        <end position="208"/>
    </location>
</feature>
<evidence type="ECO:0000256" key="3">
    <source>
        <dbReference type="PROSITE-ProRule" id="PRU00284"/>
    </source>
</evidence>
<dbReference type="PANTHER" id="PTHR43531:SF11">
    <property type="entry name" value="METHYL-ACCEPTING CHEMOTAXIS PROTEIN 3"/>
    <property type="match status" value="1"/>
</dbReference>
<dbReference type="PANTHER" id="PTHR43531">
    <property type="entry name" value="PROTEIN ICFG"/>
    <property type="match status" value="1"/>
</dbReference>
<reference evidence="6 7" key="1">
    <citation type="submission" date="2017-02" db="EMBL/GenBank/DDBJ databases">
        <title>Arcobacter caeni sp. nov, a new Arcobacter species isolated from reclaimed water.</title>
        <authorList>
            <person name="Figueras M.J."/>
            <person name="Perez-Cataluna A."/>
            <person name="Salas-Masso N."/>
        </authorList>
    </citation>
    <scope>NUCLEOTIDE SEQUENCE [LARGE SCALE GENOMIC DNA]</scope>
    <source>
        <strain evidence="6 7">RW17-10</strain>
    </source>
</reference>
<evidence type="ECO:0000256" key="4">
    <source>
        <dbReference type="SAM" id="Phobius"/>
    </source>
</evidence>
<dbReference type="InterPro" id="IPR004089">
    <property type="entry name" value="MCPsignal_dom"/>
</dbReference>